<dbReference type="RefSeq" id="WP_213116991.1">
    <property type="nucleotide sequence ID" value="NZ_JAGYPF010000002.1"/>
</dbReference>
<dbReference type="EMBL" id="JAGYPF010000002">
    <property type="protein sequence ID" value="MBS4212435.1"/>
    <property type="molecule type" value="Genomic_DNA"/>
</dbReference>
<dbReference type="AlphaFoldDB" id="A0A942U397"/>
<dbReference type="Proteomes" id="UP000679749">
    <property type="component" value="Unassembled WGS sequence"/>
</dbReference>
<comment type="caution">
    <text evidence="1">The sequence shown here is derived from an EMBL/GenBank/DDBJ whole genome shotgun (WGS) entry which is preliminary data.</text>
</comment>
<accession>A0A942U397</accession>
<keyword evidence="2" id="KW-1185">Reference proteome</keyword>
<reference evidence="1" key="1">
    <citation type="submission" date="2021-05" db="EMBL/GenBank/DDBJ databases">
        <title>Novel Bacillus species.</title>
        <authorList>
            <person name="Liu G."/>
        </authorList>
    </citation>
    <scope>NUCLEOTIDE SEQUENCE</scope>
    <source>
        <strain evidence="1">FJAT-49825</strain>
    </source>
</reference>
<evidence type="ECO:0000313" key="2">
    <source>
        <dbReference type="Proteomes" id="UP000679749"/>
    </source>
</evidence>
<organism evidence="1 2">
    <name type="scientific">Neobacillus rhizophilus</name>
    <dbReference type="NCBI Taxonomy" id="2833579"/>
    <lineage>
        <taxon>Bacteria</taxon>
        <taxon>Bacillati</taxon>
        <taxon>Bacillota</taxon>
        <taxon>Bacilli</taxon>
        <taxon>Bacillales</taxon>
        <taxon>Bacillaceae</taxon>
        <taxon>Neobacillus</taxon>
    </lineage>
</organism>
<protein>
    <submittedName>
        <fullName evidence="1">Uncharacterized protein</fullName>
    </submittedName>
</protein>
<evidence type="ECO:0000313" key="1">
    <source>
        <dbReference type="EMBL" id="MBS4212435.1"/>
    </source>
</evidence>
<gene>
    <name evidence="1" type="ORF">KHA99_08265</name>
</gene>
<name>A0A942U397_9BACI</name>
<proteinExistence type="predicted"/>
<sequence length="128" mass="15113">MKTIKSINDITEINSDYPFHFMEHLKQEFMELYEVLGDGEKLFEFNVPTELAFCVLQKNDGVKGLCRSPFDLEFVERFHVEQVTFYRIGVRFNDEVAIYYSLKGLHSQEDEDWLEEQSEWAEGKDGDV</sequence>